<accession>A0AAX4JCI4</accession>
<comment type="subcellular location">
    <subcellularLocation>
        <location evidence="1">Membrane</location>
        <topology evidence="1">Multi-pass membrane protein</topology>
    </subcellularLocation>
</comment>
<dbReference type="SMART" id="SM00382">
    <property type="entry name" value="AAA"/>
    <property type="match status" value="1"/>
</dbReference>
<sequence>MNKDLKILINFLNDYKIYKSFVFVVLALVTMFAYVEVTAFFDEIELLKNIGNFSKKDECVKLLMTKSAKILGVYIVVYLLPIISDYFLTKCYRICICFYILKALNLNQATYYKIGPSSIRSIIDRKVFHYVHGFHLLLFSFSYNLSFAISVIVMMYIYFNIYLTLYSLSALVTVVSLTVPITKFRNVIRNKYTEKYDKVIKNLYRIIYNYDIIKATNNESKEIEIFDTQLRNIRYYGIFSAFLSSFGGFINRSVVIIPNGFIFYLMLKKNAYLDIKNAAEFILFNKLFCELKSKFNHLKTHYTMLSQYYTDIRNNDWDEIRYDIENMEMYFEYKHTDNRDIEVKNIEQTVEIKDQKPVLIKNISSRDIKDFDIIKKTIIETQKVKINGDGREKFVLNEHIKFQDFVLCIEDRILTNPANFTIKKGEKVGLVGKNGVGKSTLVNVFLRYRDYKGSLFIDNQEMRNIYKIDQRDKISFVPQIPGILSGTITDNLLYNSQNLSETDILKLCTLYDMNFKDLNRDVGDNGKFLSGGEKQRMSFLRGVIKNGDIFILDEPTANMDPKSELNLIDKMHTYLSDKTVIAIIHKHVLLEKFDKILGIYNNEIMVYDSYKEFLKESHLY</sequence>
<dbReference type="GO" id="GO:0016887">
    <property type="term" value="F:ATP hydrolysis activity"/>
    <property type="evidence" value="ECO:0007669"/>
    <property type="project" value="InterPro"/>
</dbReference>
<evidence type="ECO:0000313" key="11">
    <source>
        <dbReference type="EMBL" id="WUR03654.1"/>
    </source>
</evidence>
<dbReference type="InterPro" id="IPR027417">
    <property type="entry name" value="P-loop_NTPase"/>
</dbReference>
<dbReference type="InterPro" id="IPR036640">
    <property type="entry name" value="ABC1_TM_sf"/>
</dbReference>
<evidence type="ECO:0000256" key="7">
    <source>
        <dbReference type="ARBA" id="ARBA00024363"/>
    </source>
</evidence>
<dbReference type="SUPFAM" id="SSF90123">
    <property type="entry name" value="ABC transporter transmembrane region"/>
    <property type="match status" value="1"/>
</dbReference>
<evidence type="ECO:0000256" key="1">
    <source>
        <dbReference type="ARBA" id="ARBA00004141"/>
    </source>
</evidence>
<dbReference type="Pfam" id="PF00005">
    <property type="entry name" value="ABC_tran"/>
    <property type="match status" value="1"/>
</dbReference>
<feature type="domain" description="ABC transporter" evidence="9">
    <location>
        <begin position="400"/>
        <end position="619"/>
    </location>
</feature>
<dbReference type="SUPFAM" id="SSF52540">
    <property type="entry name" value="P-loop containing nucleoside triphosphate hydrolases"/>
    <property type="match status" value="1"/>
</dbReference>
<dbReference type="PROSITE" id="PS00211">
    <property type="entry name" value="ABC_TRANSPORTER_1"/>
    <property type="match status" value="1"/>
</dbReference>
<dbReference type="Gene3D" id="1.20.1560.10">
    <property type="entry name" value="ABC transporter type 1, transmembrane domain"/>
    <property type="match status" value="1"/>
</dbReference>
<dbReference type="Gene3D" id="3.40.50.300">
    <property type="entry name" value="P-loop containing nucleotide triphosphate hydrolases"/>
    <property type="match status" value="1"/>
</dbReference>
<evidence type="ECO:0000313" key="12">
    <source>
        <dbReference type="Proteomes" id="UP001334084"/>
    </source>
</evidence>
<feature type="transmembrane region" description="Helical" evidence="8">
    <location>
        <begin position="21"/>
        <end position="41"/>
    </location>
</feature>
<keyword evidence="4" id="KW-0067">ATP-binding</keyword>
<organism evidence="11 12">
    <name type="scientific">Vairimorpha necatrix</name>
    <dbReference type="NCBI Taxonomy" id="6039"/>
    <lineage>
        <taxon>Eukaryota</taxon>
        <taxon>Fungi</taxon>
        <taxon>Fungi incertae sedis</taxon>
        <taxon>Microsporidia</taxon>
        <taxon>Nosematidae</taxon>
        <taxon>Vairimorpha</taxon>
    </lineage>
</organism>
<feature type="transmembrane region" description="Helical" evidence="8">
    <location>
        <begin position="165"/>
        <end position="182"/>
    </location>
</feature>
<dbReference type="PANTHER" id="PTHR24221">
    <property type="entry name" value="ATP-BINDING CASSETTE SUB-FAMILY B"/>
    <property type="match status" value="1"/>
</dbReference>
<dbReference type="KEGG" id="vnx:VNE69_05243"/>
<dbReference type="PROSITE" id="PS50893">
    <property type="entry name" value="ABC_TRANSPORTER_2"/>
    <property type="match status" value="1"/>
</dbReference>
<evidence type="ECO:0000256" key="6">
    <source>
        <dbReference type="ARBA" id="ARBA00023136"/>
    </source>
</evidence>
<keyword evidence="5 8" id="KW-1133">Transmembrane helix</keyword>
<proteinExistence type="inferred from homology"/>
<evidence type="ECO:0000256" key="4">
    <source>
        <dbReference type="ARBA" id="ARBA00022840"/>
    </source>
</evidence>
<dbReference type="InterPro" id="IPR003593">
    <property type="entry name" value="AAA+_ATPase"/>
</dbReference>
<dbReference type="RefSeq" id="XP_065329799.1">
    <property type="nucleotide sequence ID" value="XM_065473727.1"/>
</dbReference>
<protein>
    <submittedName>
        <fullName evidence="11">ABC transporter (ATM1-type)</fullName>
    </submittedName>
</protein>
<comment type="similarity">
    <text evidence="7">Belongs to the ABC transporter superfamily. ABCB family. Heavy Metal importer (TC 3.A.1.210) subfamily.</text>
</comment>
<dbReference type="AlphaFoldDB" id="A0AAX4JCI4"/>
<feature type="transmembrane region" description="Helical" evidence="8">
    <location>
        <begin position="70"/>
        <end position="88"/>
    </location>
</feature>
<dbReference type="InterPro" id="IPR003439">
    <property type="entry name" value="ABC_transporter-like_ATP-bd"/>
</dbReference>
<dbReference type="Proteomes" id="UP001334084">
    <property type="component" value="Chromosome 5"/>
</dbReference>
<name>A0AAX4JCI4_9MICR</name>
<evidence type="ECO:0000256" key="5">
    <source>
        <dbReference type="ARBA" id="ARBA00022989"/>
    </source>
</evidence>
<dbReference type="GeneID" id="90541467"/>
<dbReference type="GO" id="GO:0005524">
    <property type="term" value="F:ATP binding"/>
    <property type="evidence" value="ECO:0007669"/>
    <property type="project" value="UniProtKB-KW"/>
</dbReference>
<dbReference type="PROSITE" id="PS50929">
    <property type="entry name" value="ABC_TM1F"/>
    <property type="match status" value="1"/>
</dbReference>
<evidence type="ECO:0000256" key="2">
    <source>
        <dbReference type="ARBA" id="ARBA00022692"/>
    </source>
</evidence>
<dbReference type="EMBL" id="CP142730">
    <property type="protein sequence ID" value="WUR03654.1"/>
    <property type="molecule type" value="Genomic_DNA"/>
</dbReference>
<dbReference type="GO" id="GO:0140359">
    <property type="term" value="F:ABC-type transporter activity"/>
    <property type="evidence" value="ECO:0007669"/>
    <property type="project" value="InterPro"/>
</dbReference>
<dbReference type="GO" id="GO:0034040">
    <property type="term" value="F:ATPase-coupled lipid transmembrane transporter activity"/>
    <property type="evidence" value="ECO:0007669"/>
    <property type="project" value="TreeGrafter"/>
</dbReference>
<gene>
    <name evidence="11" type="ORF">VNE69_05243</name>
</gene>
<evidence type="ECO:0000256" key="3">
    <source>
        <dbReference type="ARBA" id="ARBA00022741"/>
    </source>
</evidence>
<keyword evidence="2 8" id="KW-0812">Transmembrane</keyword>
<dbReference type="InterPro" id="IPR017871">
    <property type="entry name" value="ABC_transporter-like_CS"/>
</dbReference>
<dbReference type="Pfam" id="PF00664">
    <property type="entry name" value="ABC_membrane"/>
    <property type="match status" value="1"/>
</dbReference>
<keyword evidence="6 8" id="KW-0472">Membrane</keyword>
<dbReference type="InterPro" id="IPR039421">
    <property type="entry name" value="Type_1_exporter"/>
</dbReference>
<feature type="transmembrane region" description="Helical" evidence="8">
    <location>
        <begin position="235"/>
        <end position="267"/>
    </location>
</feature>
<reference evidence="11" key="1">
    <citation type="journal article" date="2024" name="BMC Genomics">
        <title>Functional annotation of a divergent genome using sequence and structure-based similarity.</title>
        <authorList>
            <person name="Svedberg D."/>
            <person name="Winiger R.R."/>
            <person name="Berg A."/>
            <person name="Sharma H."/>
            <person name="Tellgren-Roth C."/>
            <person name="Debrunner-Vossbrinck B.A."/>
            <person name="Vossbrinck C.R."/>
            <person name="Barandun J."/>
        </authorList>
    </citation>
    <scope>NUCLEOTIDE SEQUENCE</scope>
    <source>
        <strain evidence="11">Illinois isolate</strain>
    </source>
</reference>
<feature type="domain" description="ABC transmembrane type-1" evidence="10">
    <location>
        <begin position="102"/>
        <end position="265"/>
    </location>
</feature>
<dbReference type="GO" id="GO:0016020">
    <property type="term" value="C:membrane"/>
    <property type="evidence" value="ECO:0007669"/>
    <property type="project" value="UniProtKB-SubCell"/>
</dbReference>
<keyword evidence="12" id="KW-1185">Reference proteome</keyword>
<feature type="transmembrane region" description="Helical" evidence="8">
    <location>
        <begin position="134"/>
        <end position="159"/>
    </location>
</feature>
<dbReference type="InterPro" id="IPR011527">
    <property type="entry name" value="ABC1_TM_dom"/>
</dbReference>
<evidence type="ECO:0000259" key="10">
    <source>
        <dbReference type="PROSITE" id="PS50929"/>
    </source>
</evidence>
<evidence type="ECO:0000259" key="9">
    <source>
        <dbReference type="PROSITE" id="PS50893"/>
    </source>
</evidence>
<dbReference type="PANTHER" id="PTHR24221:SF654">
    <property type="entry name" value="ATP-BINDING CASSETTE SUB-FAMILY B MEMBER 6"/>
    <property type="match status" value="1"/>
</dbReference>
<keyword evidence="3" id="KW-0547">Nucleotide-binding</keyword>
<evidence type="ECO:0000256" key="8">
    <source>
        <dbReference type="SAM" id="Phobius"/>
    </source>
</evidence>